<keyword evidence="1" id="KW-0812">Transmembrane</keyword>
<comment type="caution">
    <text evidence="2">The sequence shown here is derived from an EMBL/GenBank/DDBJ whole genome shotgun (WGS) entry which is preliminary data.</text>
</comment>
<evidence type="ECO:0000313" key="2">
    <source>
        <dbReference type="EMBL" id="MCW7528490.1"/>
    </source>
</evidence>
<gene>
    <name evidence="2" type="ORF">ND861_19190</name>
</gene>
<feature type="transmembrane region" description="Helical" evidence="1">
    <location>
        <begin position="12"/>
        <end position="33"/>
    </location>
</feature>
<keyword evidence="1" id="KW-1133">Transmembrane helix</keyword>
<accession>A0ABT3MNS9</accession>
<reference evidence="2 3" key="1">
    <citation type="submission" date="2022-06" db="EMBL/GenBank/DDBJ databases">
        <title>Leptospira isolates from biofilms formed at urban environments.</title>
        <authorList>
            <person name="Ribeiro P.S."/>
            <person name="Sousa T."/>
            <person name="Carvalho N."/>
            <person name="Aburjaile F."/>
            <person name="Neves F."/>
            <person name="Oliveira D."/>
            <person name="Blanco L."/>
            <person name="Lima J."/>
            <person name="Costa F."/>
            <person name="Brenig B."/>
            <person name="Soares S."/>
            <person name="Ramos R."/>
            <person name="Goes-Neto A."/>
            <person name="Matiuzzi M."/>
            <person name="Azevedo V."/>
            <person name="Ristow P."/>
        </authorList>
    </citation>
    <scope>NUCLEOTIDE SEQUENCE [LARGE SCALE GENOMIC DNA]</scope>
    <source>
        <strain evidence="2 3">VSF19</strain>
    </source>
</reference>
<keyword evidence="1" id="KW-0472">Membrane</keyword>
<sequence length="280" mass="32929">MRNSQKCMILKLLPISLITTIVSCMTMQLNYTLYPKTIRDAYKVTSINGLEEIDKNTLKFNFPDQNPEIDYANCFHIPANNFKYCDRNEKVPYKQLLLIKEDDFYFFNKKGFIYIDSDIAFISPNMKHNLYEDSKGQFGIPKSIDISEDGLSRFTTYYKPRIDLNDVCYHETFNPVSNSFIFKEDCSRVKKKFKTYRMEKVKIKKGIYLNLKNTDKFYRLSYISPTESNSIWIFLDNIDGKYIEFPSKLFYLLYPAAILFDIVTFPIQIFVVPFGKTALG</sequence>
<dbReference type="EMBL" id="JAMQPM010000041">
    <property type="protein sequence ID" value="MCW7528490.1"/>
    <property type="molecule type" value="Genomic_DNA"/>
</dbReference>
<feature type="transmembrane region" description="Helical" evidence="1">
    <location>
        <begin position="249"/>
        <end position="271"/>
    </location>
</feature>
<proteinExistence type="predicted"/>
<protein>
    <recommendedName>
        <fullName evidence="4">Lipoprotein</fullName>
    </recommendedName>
</protein>
<evidence type="ECO:0000256" key="1">
    <source>
        <dbReference type="SAM" id="Phobius"/>
    </source>
</evidence>
<dbReference type="Proteomes" id="UP001208912">
    <property type="component" value="Unassembled WGS sequence"/>
</dbReference>
<evidence type="ECO:0008006" key="4">
    <source>
        <dbReference type="Google" id="ProtNLM"/>
    </source>
</evidence>
<dbReference type="PROSITE" id="PS51257">
    <property type="entry name" value="PROKAR_LIPOPROTEIN"/>
    <property type="match status" value="1"/>
</dbReference>
<dbReference type="RefSeq" id="WP_265368983.1">
    <property type="nucleotide sequence ID" value="NZ_JAMQPM010000041.1"/>
</dbReference>
<keyword evidence="3" id="KW-1185">Reference proteome</keyword>
<name>A0ABT3MNS9_9LEPT</name>
<organism evidence="2 3">
    <name type="scientific">Leptospira soteropolitanensis</name>
    <dbReference type="NCBI Taxonomy" id="2950025"/>
    <lineage>
        <taxon>Bacteria</taxon>
        <taxon>Pseudomonadati</taxon>
        <taxon>Spirochaetota</taxon>
        <taxon>Spirochaetia</taxon>
        <taxon>Leptospirales</taxon>
        <taxon>Leptospiraceae</taxon>
        <taxon>Leptospira</taxon>
    </lineage>
</organism>
<evidence type="ECO:0000313" key="3">
    <source>
        <dbReference type="Proteomes" id="UP001208912"/>
    </source>
</evidence>